<protein>
    <submittedName>
        <fullName evidence="2">Uncharacterized protein</fullName>
    </submittedName>
</protein>
<sequence length="231" mass="25130">MAQRIGWICLAFGVFALCTETSEAQVFGSHQVLQRPLRALGHGNGPGYHRCNPGPDVGYYNPWSHKNSFLISQSPEFLARYGHELQPSPMQLLRSGQNAYGQPLSYGSQPAGMFPTTAPLNADFVPARSNSDLEELDDDQNELDTESNPADSKIEDRFEEDAEAMRANEYGGFDSLKDDADETADPDSFDSDASQSSPSDESPEPESDGSEDGASLLSPHGVFLPASHSKR</sequence>
<name>A0A5B9P803_9BACT</name>
<evidence type="ECO:0000313" key="2">
    <source>
        <dbReference type="EMBL" id="QEG21345.1"/>
    </source>
</evidence>
<organism evidence="2 3">
    <name type="scientific">Mariniblastus fucicola</name>
    <dbReference type="NCBI Taxonomy" id="980251"/>
    <lineage>
        <taxon>Bacteria</taxon>
        <taxon>Pseudomonadati</taxon>
        <taxon>Planctomycetota</taxon>
        <taxon>Planctomycetia</taxon>
        <taxon>Pirellulales</taxon>
        <taxon>Pirellulaceae</taxon>
        <taxon>Mariniblastus</taxon>
    </lineage>
</organism>
<gene>
    <name evidence="2" type="ORF">MFFC18_12010</name>
</gene>
<feature type="compositionally biased region" description="Acidic residues" evidence="1">
    <location>
        <begin position="132"/>
        <end position="145"/>
    </location>
</feature>
<feature type="region of interest" description="Disordered" evidence="1">
    <location>
        <begin position="104"/>
        <end position="231"/>
    </location>
</feature>
<dbReference type="KEGG" id="mff:MFFC18_12010"/>
<reference evidence="2 3" key="1">
    <citation type="submission" date="2019-08" db="EMBL/GenBank/DDBJ databases">
        <title>Deep-cultivation of Planctomycetes and their phenomic and genomic characterization uncovers novel biology.</title>
        <authorList>
            <person name="Wiegand S."/>
            <person name="Jogler M."/>
            <person name="Boedeker C."/>
            <person name="Pinto D."/>
            <person name="Vollmers J."/>
            <person name="Rivas-Marin E."/>
            <person name="Kohn T."/>
            <person name="Peeters S.H."/>
            <person name="Heuer A."/>
            <person name="Rast P."/>
            <person name="Oberbeckmann S."/>
            <person name="Bunk B."/>
            <person name="Jeske O."/>
            <person name="Meyerdierks A."/>
            <person name="Storesund J.E."/>
            <person name="Kallscheuer N."/>
            <person name="Luecker S."/>
            <person name="Lage O.M."/>
            <person name="Pohl T."/>
            <person name="Merkel B.J."/>
            <person name="Hornburger P."/>
            <person name="Mueller R.-W."/>
            <person name="Bruemmer F."/>
            <person name="Labrenz M."/>
            <person name="Spormann A.M."/>
            <person name="Op den Camp H."/>
            <person name="Overmann J."/>
            <person name="Amann R."/>
            <person name="Jetten M.S.M."/>
            <person name="Mascher T."/>
            <person name="Medema M.H."/>
            <person name="Devos D.P."/>
            <person name="Kaster A.-K."/>
            <person name="Ovreas L."/>
            <person name="Rohde M."/>
            <person name="Galperin M.Y."/>
            <person name="Jogler C."/>
        </authorList>
    </citation>
    <scope>NUCLEOTIDE SEQUENCE [LARGE SCALE GENOMIC DNA]</scope>
    <source>
        <strain evidence="2 3">FC18</strain>
    </source>
</reference>
<accession>A0A5B9P803</accession>
<feature type="compositionally biased region" description="Acidic residues" evidence="1">
    <location>
        <begin position="179"/>
        <end position="190"/>
    </location>
</feature>
<feature type="compositionally biased region" description="Acidic residues" evidence="1">
    <location>
        <begin position="201"/>
        <end position="211"/>
    </location>
</feature>
<evidence type="ECO:0000256" key="1">
    <source>
        <dbReference type="SAM" id="MobiDB-lite"/>
    </source>
</evidence>
<keyword evidence="3" id="KW-1185">Reference proteome</keyword>
<dbReference type="AlphaFoldDB" id="A0A5B9P803"/>
<dbReference type="RefSeq" id="WP_075081663.1">
    <property type="nucleotide sequence ID" value="NZ_CP042912.1"/>
</dbReference>
<dbReference type="EMBL" id="CP042912">
    <property type="protein sequence ID" value="QEG21345.1"/>
    <property type="molecule type" value="Genomic_DNA"/>
</dbReference>
<dbReference type="Proteomes" id="UP000322214">
    <property type="component" value="Chromosome"/>
</dbReference>
<evidence type="ECO:0000313" key="3">
    <source>
        <dbReference type="Proteomes" id="UP000322214"/>
    </source>
</evidence>
<feature type="compositionally biased region" description="Low complexity" evidence="1">
    <location>
        <begin position="191"/>
        <end position="200"/>
    </location>
</feature>
<proteinExistence type="predicted"/>